<dbReference type="EMBL" id="CP043450">
    <property type="protein sequence ID" value="QEM08689.1"/>
    <property type="molecule type" value="Genomic_DNA"/>
</dbReference>
<gene>
    <name evidence="2" type="ORF">DEO27_001205</name>
</gene>
<dbReference type="Proteomes" id="UP000251402">
    <property type="component" value="Chromosome"/>
</dbReference>
<dbReference type="OrthoDB" id="877719at2"/>
<proteinExistence type="predicted"/>
<accession>A0A5C1HSZ3</accession>
<evidence type="ECO:0000313" key="2">
    <source>
        <dbReference type="EMBL" id="QEM08689.1"/>
    </source>
</evidence>
<feature type="chain" id="PRO_5022789858" evidence="1">
    <location>
        <begin position="20"/>
        <end position="246"/>
    </location>
</feature>
<reference evidence="2" key="1">
    <citation type="submission" date="2019-08" db="EMBL/GenBank/DDBJ databases">
        <title>Comparative genome analysis confer to the adaptation heavy metal polluted environment.</title>
        <authorList>
            <person name="Li Y."/>
        </authorList>
    </citation>
    <scope>NUCLEOTIDE SEQUENCE [LARGE SCALE GENOMIC DNA]</scope>
    <source>
        <strain evidence="2">P1</strain>
    </source>
</reference>
<sequence>MKILKLIAIFCALSTRLFAQTPKSIEADFDKAFEKISYWNEHSSEDTNGDGLFTANLQIEAKVKSYTQKCPAALDQAFKNIGLVSEDGLFRILSWDTMTGGTQHAYENIIQYKSAGKTFTIVDTVKNDDDYIYAYNKLHTLKVGSETYYLTTYYGIFHTYDMGAGIRVFAIQNGKLNDKAKLIKTRSGLTHKLYYTYHVGEELQNGLEYHPEQKIITFPVVIGDGKVTDNIITYKFNGQYFEKIKS</sequence>
<dbReference type="RefSeq" id="WP_112572350.1">
    <property type="nucleotide sequence ID" value="NZ_CP043450.1"/>
</dbReference>
<name>A0A5C1HSZ3_9SPHI</name>
<feature type="signal peptide" evidence="1">
    <location>
        <begin position="1"/>
        <end position="19"/>
    </location>
</feature>
<organism evidence="2 3">
    <name type="scientific">Mucilaginibacter rubeus</name>
    <dbReference type="NCBI Taxonomy" id="2027860"/>
    <lineage>
        <taxon>Bacteria</taxon>
        <taxon>Pseudomonadati</taxon>
        <taxon>Bacteroidota</taxon>
        <taxon>Sphingobacteriia</taxon>
        <taxon>Sphingobacteriales</taxon>
        <taxon>Sphingobacteriaceae</taxon>
        <taxon>Mucilaginibacter</taxon>
    </lineage>
</organism>
<evidence type="ECO:0000313" key="3">
    <source>
        <dbReference type="Proteomes" id="UP000251402"/>
    </source>
</evidence>
<protein>
    <submittedName>
        <fullName evidence="2">Uncharacterized protein</fullName>
    </submittedName>
</protein>
<keyword evidence="1" id="KW-0732">Signal</keyword>
<keyword evidence="3" id="KW-1185">Reference proteome</keyword>
<evidence type="ECO:0000256" key="1">
    <source>
        <dbReference type="SAM" id="SignalP"/>
    </source>
</evidence>
<dbReference type="AlphaFoldDB" id="A0A5C1HSZ3"/>
<dbReference type="KEGG" id="mrub:DEO27_001205"/>